<organism evidence="3 4">
    <name type="scientific">Marasmius tenuissimus</name>
    <dbReference type="NCBI Taxonomy" id="585030"/>
    <lineage>
        <taxon>Eukaryota</taxon>
        <taxon>Fungi</taxon>
        <taxon>Dikarya</taxon>
        <taxon>Basidiomycota</taxon>
        <taxon>Agaricomycotina</taxon>
        <taxon>Agaricomycetes</taxon>
        <taxon>Agaricomycetidae</taxon>
        <taxon>Agaricales</taxon>
        <taxon>Marasmiineae</taxon>
        <taxon>Marasmiaceae</taxon>
        <taxon>Marasmius</taxon>
    </lineage>
</organism>
<name>A0ABR2ZUV7_9AGAR</name>
<dbReference type="PANTHER" id="PTHR33886">
    <property type="entry name" value="UNSATURATED RHAMNOGALACTURONAN HYDROLASE (EUROFUNG)"/>
    <property type="match status" value="1"/>
</dbReference>
<evidence type="ECO:0000313" key="3">
    <source>
        <dbReference type="EMBL" id="KAL0064563.1"/>
    </source>
</evidence>
<keyword evidence="2" id="KW-0732">Signal</keyword>
<sequence>MLALKVLPVITFLNTQLGLAAARPQSYAVWAADSAIARKQGNGLSGSTPLISYEHGELQWGLRQLYELTGNQTYFKYIQSAVDNVVTEDGTPHGSYTFVVLPFYCPSVFTRFTFNRLTDYVLDPIRVGPTFLYLYQQTKQEKYKKAADVFRSQLDSHPRTAQGQFWHKLRYFNQGWLDGIYMGEVFYAQYTADLEPDNTTAWADITQQFQLMFENTVQNATAPNSFGLLYHGYDFSHTAVWASPDRGHSPEVWDRALGWYMMALVDVLEIIPTSNPGHSTILNILKTLVPRVRDAADPTTGAWWLVITQPGRAKNYFESSGTAMFIYSLLKAVRLGYVSDTDGTIVKAARKAYDYATANWVTPKSDGTFDWQNTVIVGSLDQNADFDYYVSQAIDLNDLKGVAAFLLASLEIERL</sequence>
<dbReference type="Pfam" id="PF07470">
    <property type="entry name" value="Glyco_hydro_88"/>
    <property type="match status" value="1"/>
</dbReference>
<dbReference type="InterPro" id="IPR012341">
    <property type="entry name" value="6hp_glycosidase-like_sf"/>
</dbReference>
<dbReference type="EMBL" id="JBBXMP010000060">
    <property type="protein sequence ID" value="KAL0064563.1"/>
    <property type="molecule type" value="Genomic_DNA"/>
</dbReference>
<gene>
    <name evidence="3" type="ORF">AAF712_008508</name>
</gene>
<feature type="chain" id="PRO_5046424812" description="Glycoside hydrolase family 105 protein" evidence="2">
    <location>
        <begin position="23"/>
        <end position="415"/>
    </location>
</feature>
<proteinExistence type="predicted"/>
<dbReference type="Gene3D" id="1.50.10.10">
    <property type="match status" value="1"/>
</dbReference>
<evidence type="ECO:0000256" key="2">
    <source>
        <dbReference type="SAM" id="SignalP"/>
    </source>
</evidence>
<evidence type="ECO:0008006" key="5">
    <source>
        <dbReference type="Google" id="ProtNLM"/>
    </source>
</evidence>
<reference evidence="3 4" key="1">
    <citation type="submission" date="2024-05" db="EMBL/GenBank/DDBJ databases">
        <title>A draft genome resource for the thread blight pathogen Marasmius tenuissimus strain MS-2.</title>
        <authorList>
            <person name="Yulfo-Soto G.E."/>
            <person name="Baruah I.K."/>
            <person name="Amoako-Attah I."/>
            <person name="Bukari Y."/>
            <person name="Meinhardt L.W."/>
            <person name="Bailey B.A."/>
            <person name="Cohen S.P."/>
        </authorList>
    </citation>
    <scope>NUCLEOTIDE SEQUENCE [LARGE SCALE GENOMIC DNA]</scope>
    <source>
        <strain evidence="3 4">MS-2</strain>
    </source>
</reference>
<evidence type="ECO:0000313" key="4">
    <source>
        <dbReference type="Proteomes" id="UP001437256"/>
    </source>
</evidence>
<feature type="signal peptide" evidence="2">
    <location>
        <begin position="1"/>
        <end position="22"/>
    </location>
</feature>
<dbReference type="PANTHER" id="PTHR33886:SF11">
    <property type="entry name" value="WALL GLYCOSYL HYDROLASE YTER, PUTATIVE (AFU_ORTHOLOGUE AFUA_2G14630)-RELATED"/>
    <property type="match status" value="1"/>
</dbReference>
<dbReference type="Proteomes" id="UP001437256">
    <property type="component" value="Unassembled WGS sequence"/>
</dbReference>
<protein>
    <recommendedName>
        <fullName evidence="5">Glycoside hydrolase family 105 protein</fullName>
    </recommendedName>
</protein>
<keyword evidence="4" id="KW-1185">Reference proteome</keyword>
<evidence type="ECO:0000256" key="1">
    <source>
        <dbReference type="ARBA" id="ARBA00022801"/>
    </source>
</evidence>
<accession>A0ABR2ZUV7</accession>
<keyword evidence="1" id="KW-0378">Hydrolase</keyword>
<dbReference type="SUPFAM" id="SSF48208">
    <property type="entry name" value="Six-hairpin glycosidases"/>
    <property type="match status" value="1"/>
</dbReference>
<comment type="caution">
    <text evidence="3">The sequence shown here is derived from an EMBL/GenBank/DDBJ whole genome shotgun (WGS) entry which is preliminary data.</text>
</comment>
<dbReference type="InterPro" id="IPR010905">
    <property type="entry name" value="Glyco_hydro_88"/>
</dbReference>
<dbReference type="InterPro" id="IPR008928">
    <property type="entry name" value="6-hairpin_glycosidase_sf"/>
</dbReference>
<dbReference type="InterPro" id="IPR052043">
    <property type="entry name" value="PolySaccharide_Degr_Enz"/>
</dbReference>